<feature type="domain" description="FIST" evidence="6">
    <location>
        <begin position="35"/>
        <end position="242"/>
    </location>
</feature>
<dbReference type="Pfam" id="PF10442">
    <property type="entry name" value="FIST_C"/>
    <property type="match status" value="1"/>
</dbReference>
<dbReference type="STRING" id="1921803.NIES593_19420"/>
<keyword evidence="3" id="KW-0812">Transmembrane</keyword>
<evidence type="ECO:0000259" key="6">
    <source>
        <dbReference type="SMART" id="SM00897"/>
    </source>
</evidence>
<dbReference type="PANTHER" id="PTHR14939:SF5">
    <property type="entry name" value="F-BOX ONLY PROTEIN 22"/>
    <property type="match status" value="1"/>
</dbReference>
<dbReference type="Proteomes" id="UP000186868">
    <property type="component" value="Unassembled WGS sequence"/>
</dbReference>
<proteinExistence type="predicted"/>
<evidence type="ECO:0000259" key="7">
    <source>
        <dbReference type="SMART" id="SM01204"/>
    </source>
</evidence>
<dbReference type="SMART" id="SM00897">
    <property type="entry name" value="FIST"/>
    <property type="match status" value="1"/>
</dbReference>
<dbReference type="PIRSF" id="PIRSF018953">
    <property type="entry name" value="UCP018953"/>
    <property type="match status" value="1"/>
</dbReference>
<dbReference type="EMBL" id="MRCB01000032">
    <property type="protein sequence ID" value="OKH20281.1"/>
    <property type="molecule type" value="Genomic_DNA"/>
</dbReference>
<keyword evidence="2" id="KW-1003">Cell membrane</keyword>
<dbReference type="GO" id="GO:0005886">
    <property type="term" value="C:plasma membrane"/>
    <property type="evidence" value="ECO:0007669"/>
    <property type="project" value="UniProtKB-SubCell"/>
</dbReference>
<sequence length="420" mass="45641">MTERMQWTNALSTRPSLETAIAEVTERVQQSLSGNPDLGVFFISSAYATDFPRVMPLMLEKLPLPVLIGCGGGGVIGTDDRSQTIEVEGDPALSLSVAQLPGVEIHPFHVSAEEIPDLDSSPEAWVELIGVPPQKNPQFILLCDPFTSRVNDLIEGLDFAYPGSVKVGGLASTQTMGVQSALFYHSPNHSGPSLYREGTVGVALSGNLILETIVAQGCRPIGKPYRVSQGERNIILELTEIEDGNEGIASSSRPPLEVLRDLLQTLDDKDRELAQHSLFIGIARDEFKSQLGRGDFLIRNLLGVDPRKGAMAVGDRIRPGQRIQFHLRDSQTSAEDLEFLLEAYQKEKGTSFLGAGALMFSCLGRGEALYGVPNFDSKLFGRYLHDIPLGGFFCNGEIGPVGGRTFLHGYTSAFAILRRP</sequence>
<comment type="subcellular location">
    <subcellularLocation>
        <location evidence="1">Cell membrane</location>
        <topology evidence="1">Multi-pass membrane protein</topology>
    </subcellularLocation>
</comment>
<keyword evidence="4" id="KW-1133">Transmembrane helix</keyword>
<accession>A0A1U7H9R4</accession>
<evidence type="ECO:0000313" key="8">
    <source>
        <dbReference type="EMBL" id="OKH20281.1"/>
    </source>
</evidence>
<dbReference type="PANTHER" id="PTHR14939">
    <property type="entry name" value="F-BOX ONLY PROTEIN 22"/>
    <property type="match status" value="1"/>
</dbReference>
<dbReference type="InterPro" id="IPR016741">
    <property type="entry name" value="UCP018953"/>
</dbReference>
<keyword evidence="5" id="KW-0472">Membrane</keyword>
<evidence type="ECO:0000256" key="4">
    <source>
        <dbReference type="ARBA" id="ARBA00022989"/>
    </source>
</evidence>
<dbReference type="InterPro" id="IPR013702">
    <property type="entry name" value="FIST_domain_N"/>
</dbReference>
<evidence type="ECO:0000313" key="9">
    <source>
        <dbReference type="Proteomes" id="UP000186868"/>
    </source>
</evidence>
<dbReference type="RefSeq" id="WP_073601163.1">
    <property type="nucleotide sequence ID" value="NZ_MRCB01000032.1"/>
</dbReference>
<reference evidence="8 9" key="1">
    <citation type="submission" date="2016-11" db="EMBL/GenBank/DDBJ databases">
        <title>Draft Genome Sequences of Nine Cyanobacterial Strains from Diverse Habitats.</title>
        <authorList>
            <person name="Zhu T."/>
            <person name="Hou S."/>
            <person name="Lu X."/>
            <person name="Hess W.R."/>
        </authorList>
    </citation>
    <scope>NUCLEOTIDE SEQUENCE [LARGE SCALE GENOMIC DNA]</scope>
    <source>
        <strain evidence="8 9">NIES-593</strain>
    </source>
</reference>
<gene>
    <name evidence="8" type="ORF">NIES593_19420</name>
</gene>
<keyword evidence="9" id="KW-1185">Reference proteome</keyword>
<feature type="domain" description="FIST C-domain" evidence="7">
    <location>
        <begin position="255"/>
        <end position="401"/>
    </location>
</feature>
<evidence type="ECO:0000256" key="1">
    <source>
        <dbReference type="ARBA" id="ARBA00004651"/>
    </source>
</evidence>
<evidence type="ECO:0000256" key="2">
    <source>
        <dbReference type="ARBA" id="ARBA00022475"/>
    </source>
</evidence>
<dbReference type="Pfam" id="PF08495">
    <property type="entry name" value="FIST"/>
    <property type="match status" value="1"/>
</dbReference>
<dbReference type="SMART" id="SM01204">
    <property type="entry name" value="FIST_C"/>
    <property type="match status" value="1"/>
</dbReference>
<dbReference type="AlphaFoldDB" id="A0A1U7H9R4"/>
<evidence type="ECO:0000256" key="5">
    <source>
        <dbReference type="ARBA" id="ARBA00023136"/>
    </source>
</evidence>
<evidence type="ECO:0000256" key="3">
    <source>
        <dbReference type="ARBA" id="ARBA00022692"/>
    </source>
</evidence>
<dbReference type="OrthoDB" id="9770435at2"/>
<protein>
    <recommendedName>
        <fullName evidence="10">FIST C-domain domain-containing protein</fullName>
    </recommendedName>
</protein>
<evidence type="ECO:0008006" key="10">
    <source>
        <dbReference type="Google" id="ProtNLM"/>
    </source>
</evidence>
<comment type="caution">
    <text evidence="8">The sequence shown here is derived from an EMBL/GenBank/DDBJ whole genome shotgun (WGS) entry which is preliminary data.</text>
</comment>
<organism evidence="8 9">
    <name type="scientific">Hydrococcus rivularis NIES-593</name>
    <dbReference type="NCBI Taxonomy" id="1921803"/>
    <lineage>
        <taxon>Bacteria</taxon>
        <taxon>Bacillati</taxon>
        <taxon>Cyanobacteriota</taxon>
        <taxon>Cyanophyceae</taxon>
        <taxon>Pleurocapsales</taxon>
        <taxon>Hydrococcaceae</taxon>
        <taxon>Hydrococcus</taxon>
    </lineage>
</organism>
<name>A0A1U7H9R4_9CYAN</name>
<dbReference type="InterPro" id="IPR019494">
    <property type="entry name" value="FIST_C"/>
</dbReference>